<dbReference type="Pfam" id="PF03102">
    <property type="entry name" value="NeuB"/>
    <property type="match status" value="1"/>
</dbReference>
<dbReference type="SUPFAM" id="SSF51569">
    <property type="entry name" value="Aldolase"/>
    <property type="match status" value="1"/>
</dbReference>
<dbReference type="AlphaFoldDB" id="A0A0F9AKH0"/>
<sequence>MRNPFIIAEIGINHNGDLDIAKQLIDMAVRCGCDAVKFQKRTIDLCYSKEFLDSPRESPWGTTQRQQKEGLEFSRAEYDEIDKYCKGKIDWFASVWDVGAREFMNQYDVKYNKIPHQLWYDTELRKVRANGRHTFISMTVPMESEPNITIMLTSGKYPCPDDECHLSLIRKGMGFSCHNPSILVPALAVALGAEVIEVHITLDRTSYGSDQSASFEEEGLRRVVRDCRRVKEILGV</sequence>
<proteinExistence type="predicted"/>
<organism evidence="2">
    <name type="scientific">marine sediment metagenome</name>
    <dbReference type="NCBI Taxonomy" id="412755"/>
    <lineage>
        <taxon>unclassified sequences</taxon>
        <taxon>metagenomes</taxon>
        <taxon>ecological metagenomes</taxon>
    </lineage>
</organism>
<dbReference type="PANTHER" id="PTHR42966:SF3">
    <property type="entry name" value="BLR5971 PROTEIN"/>
    <property type="match status" value="1"/>
</dbReference>
<dbReference type="InterPro" id="IPR013785">
    <property type="entry name" value="Aldolase_TIM"/>
</dbReference>
<protein>
    <recommendedName>
        <fullName evidence="1">PseI/NeuA/B-like domain-containing protein</fullName>
    </recommendedName>
</protein>
<dbReference type="InterPro" id="IPR013132">
    <property type="entry name" value="PseI/NeuA/B-like_N"/>
</dbReference>
<name>A0A0F9AKH0_9ZZZZ</name>
<accession>A0A0F9AKH0</accession>
<comment type="caution">
    <text evidence="2">The sequence shown here is derived from an EMBL/GenBank/DDBJ whole genome shotgun (WGS) entry which is preliminary data.</text>
</comment>
<dbReference type="InterPro" id="IPR051690">
    <property type="entry name" value="PseI-like"/>
</dbReference>
<dbReference type="GO" id="GO:0047444">
    <property type="term" value="F:N-acylneuraminate-9-phosphate synthase activity"/>
    <property type="evidence" value="ECO:0007669"/>
    <property type="project" value="TreeGrafter"/>
</dbReference>
<dbReference type="Gene3D" id="3.20.20.70">
    <property type="entry name" value="Aldolase class I"/>
    <property type="match status" value="1"/>
</dbReference>
<gene>
    <name evidence="2" type="ORF">LCGC14_2559290</name>
</gene>
<dbReference type="PANTHER" id="PTHR42966">
    <property type="entry name" value="N-ACETYLNEURAMINATE SYNTHASE"/>
    <property type="match status" value="1"/>
</dbReference>
<dbReference type="GO" id="GO:0016051">
    <property type="term" value="P:carbohydrate biosynthetic process"/>
    <property type="evidence" value="ECO:0007669"/>
    <property type="project" value="InterPro"/>
</dbReference>
<dbReference type="EMBL" id="LAZR01042202">
    <property type="protein sequence ID" value="KKL10094.1"/>
    <property type="molecule type" value="Genomic_DNA"/>
</dbReference>
<reference evidence="2" key="1">
    <citation type="journal article" date="2015" name="Nature">
        <title>Complex archaea that bridge the gap between prokaryotes and eukaryotes.</title>
        <authorList>
            <person name="Spang A."/>
            <person name="Saw J.H."/>
            <person name="Jorgensen S.L."/>
            <person name="Zaremba-Niedzwiedzka K."/>
            <person name="Martijn J."/>
            <person name="Lind A.E."/>
            <person name="van Eijk R."/>
            <person name="Schleper C."/>
            <person name="Guy L."/>
            <person name="Ettema T.J."/>
        </authorList>
    </citation>
    <scope>NUCLEOTIDE SEQUENCE</scope>
</reference>
<evidence type="ECO:0000313" key="2">
    <source>
        <dbReference type="EMBL" id="KKL10094.1"/>
    </source>
</evidence>
<evidence type="ECO:0000259" key="1">
    <source>
        <dbReference type="Pfam" id="PF03102"/>
    </source>
</evidence>
<feature type="domain" description="PseI/NeuA/B-like" evidence="1">
    <location>
        <begin position="24"/>
        <end position="235"/>
    </location>
</feature>